<comment type="caution">
    <text evidence="2">The sequence shown here is derived from an EMBL/GenBank/DDBJ whole genome shotgun (WGS) entry which is preliminary data.</text>
</comment>
<evidence type="ECO:0000259" key="1">
    <source>
        <dbReference type="Pfam" id="PF00188"/>
    </source>
</evidence>
<sequence>MIRWLLFLGLLWPSLLWADPTPIEQLNQIRAQAGLVPFRRNPLLDRAALAHAGYVAYNREPRHEETPGAQDFTGVTPYDRGKRAGFTGVSLAENLSQGQQDWQQSLSGLMAAIYHRNAFLAPDLDELGIGREGTGERTSFVYLMGRQGPSPSDQPAWVWWPVEGGEVPPAFFEEIPDPLPDLSVSGYPVSIRFNPEQFASPPKLLDFRLSSGGVAVTETRILTAHNDPNGILDKFSFVLFPLKRLEWGQVYKVEAQFDFGSGETKTLSWSFKTELTKNRLVQIAGKGEWLGLEKGEAYSLYLPPDLASPYIGEVHWEGVEGNDAKLVWEDKNTLTVIPKGKTCGRLRFYFGPERGFWVTLMGPGETTPPSPHPPACKPSELKGLPDFKVKGGEIIQLKSGQLASVQLAESLASVSPIRWSFPAGVSVDFKRIGEVHLKIGASGPPGSSVEFKLGDQANFVIQLTR</sequence>
<dbReference type="PANTHER" id="PTHR31157:SF1">
    <property type="entry name" value="SCP DOMAIN-CONTAINING PROTEIN"/>
    <property type="match status" value="1"/>
</dbReference>
<protein>
    <recommendedName>
        <fullName evidence="1">SCP domain-containing protein</fullName>
    </recommendedName>
</protein>
<evidence type="ECO:0000313" key="3">
    <source>
        <dbReference type="Proteomes" id="UP000178449"/>
    </source>
</evidence>
<dbReference type="PANTHER" id="PTHR31157">
    <property type="entry name" value="SCP DOMAIN-CONTAINING PROTEIN"/>
    <property type="match status" value="1"/>
</dbReference>
<dbReference type="InterPro" id="IPR014044">
    <property type="entry name" value="CAP_dom"/>
</dbReference>
<dbReference type="AlphaFoldDB" id="A0A1F6GB45"/>
<organism evidence="2 3">
    <name type="scientific">Candidatus Lambdaproteobacteria bacterium RIFOXYD2_FULL_50_16</name>
    <dbReference type="NCBI Taxonomy" id="1817772"/>
    <lineage>
        <taxon>Bacteria</taxon>
        <taxon>Pseudomonadati</taxon>
        <taxon>Pseudomonadota</taxon>
        <taxon>Candidatus Lambdaproteobacteria</taxon>
    </lineage>
</organism>
<dbReference type="Pfam" id="PF00188">
    <property type="entry name" value="CAP"/>
    <property type="match status" value="1"/>
</dbReference>
<dbReference type="Proteomes" id="UP000178449">
    <property type="component" value="Unassembled WGS sequence"/>
</dbReference>
<accession>A0A1F6GB45</accession>
<feature type="domain" description="SCP" evidence="1">
    <location>
        <begin position="24"/>
        <end position="140"/>
    </location>
</feature>
<evidence type="ECO:0000313" key="2">
    <source>
        <dbReference type="EMBL" id="OGG95337.1"/>
    </source>
</evidence>
<name>A0A1F6GB45_9PROT</name>
<gene>
    <name evidence="2" type="ORF">A2527_07390</name>
</gene>
<dbReference type="Gene3D" id="3.40.33.10">
    <property type="entry name" value="CAP"/>
    <property type="match status" value="1"/>
</dbReference>
<dbReference type="EMBL" id="MFNE01000024">
    <property type="protein sequence ID" value="OGG95337.1"/>
    <property type="molecule type" value="Genomic_DNA"/>
</dbReference>
<dbReference type="CDD" id="cd05379">
    <property type="entry name" value="CAP_bacterial"/>
    <property type="match status" value="1"/>
</dbReference>
<dbReference type="InterPro" id="IPR035940">
    <property type="entry name" value="CAP_sf"/>
</dbReference>
<dbReference type="SUPFAM" id="SSF55797">
    <property type="entry name" value="PR-1-like"/>
    <property type="match status" value="1"/>
</dbReference>
<reference evidence="2 3" key="1">
    <citation type="journal article" date="2016" name="Nat. Commun.">
        <title>Thousands of microbial genomes shed light on interconnected biogeochemical processes in an aquifer system.</title>
        <authorList>
            <person name="Anantharaman K."/>
            <person name="Brown C.T."/>
            <person name="Hug L.A."/>
            <person name="Sharon I."/>
            <person name="Castelle C.J."/>
            <person name="Probst A.J."/>
            <person name="Thomas B.C."/>
            <person name="Singh A."/>
            <person name="Wilkins M.J."/>
            <person name="Karaoz U."/>
            <person name="Brodie E.L."/>
            <person name="Williams K.H."/>
            <person name="Hubbard S.S."/>
            <person name="Banfield J.F."/>
        </authorList>
    </citation>
    <scope>NUCLEOTIDE SEQUENCE [LARGE SCALE GENOMIC DNA]</scope>
</reference>
<dbReference type="STRING" id="1817772.A2527_07390"/>
<proteinExistence type="predicted"/>